<evidence type="ECO:0008006" key="2">
    <source>
        <dbReference type="Google" id="ProtNLM"/>
    </source>
</evidence>
<protein>
    <recommendedName>
        <fullName evidence="2">DUF4242 domain-containing protein</fullName>
    </recommendedName>
</protein>
<dbReference type="EMBL" id="CP000580">
    <property type="protein sequence ID" value="ABN96584.1"/>
    <property type="molecule type" value="Genomic_DNA"/>
</dbReference>
<sequence>MPILDRRTADRPSRGCAKRREFPNSSRVKALYRVNMLTVDAQTSGCLAEWYLPDLTEELIDAFVARIESVAAQMRAEGTDIHLVLTVAVPSDEVLYGVFDGCEPGLVSRTCEQAGLAPQRLSGRVGTRILHSYEQRRENPDS</sequence>
<organism evidence="1">
    <name type="scientific">Mycobacterium sp. (strain JLS)</name>
    <dbReference type="NCBI Taxonomy" id="164757"/>
    <lineage>
        <taxon>Bacteria</taxon>
        <taxon>Bacillati</taxon>
        <taxon>Actinomycetota</taxon>
        <taxon>Actinomycetes</taxon>
        <taxon>Mycobacteriales</taxon>
        <taxon>Mycobacteriaceae</taxon>
        <taxon>Mycobacterium</taxon>
    </lineage>
</organism>
<proteinExistence type="predicted"/>
<dbReference type="KEGG" id="mjl:Mjls_0774"/>
<dbReference type="AlphaFoldDB" id="A0A5Q5CBR4"/>
<evidence type="ECO:0000313" key="1">
    <source>
        <dbReference type="EMBL" id="ABN96584.1"/>
    </source>
</evidence>
<accession>A0A5Q5CBR4</accession>
<gene>
    <name evidence="1" type="ordered locus">Mjls_0774</name>
</gene>
<reference evidence="1" key="1">
    <citation type="submission" date="2007-02" db="EMBL/GenBank/DDBJ databases">
        <title>Complete sequence of Mycobacterium sp. JLS.</title>
        <authorList>
            <consortium name="US DOE Joint Genome Institute"/>
            <person name="Copeland A."/>
            <person name="Lucas S."/>
            <person name="Lapidus A."/>
            <person name="Barry K."/>
            <person name="Detter J.C."/>
            <person name="Glavina del Rio T."/>
            <person name="Hammon N."/>
            <person name="Israni S."/>
            <person name="Dalin E."/>
            <person name="Tice H."/>
            <person name="Pitluck S."/>
            <person name="Chain P."/>
            <person name="Malfatti S."/>
            <person name="Shin M."/>
            <person name="Vergez L."/>
            <person name="Schmutz J."/>
            <person name="Larimer F."/>
            <person name="Land M."/>
            <person name="Hauser L."/>
            <person name="Kyrpides N."/>
            <person name="Mikhailova N."/>
            <person name="Miller C.D."/>
            <person name="Anderson A.J."/>
            <person name="Sims R.C."/>
            <person name="Richardson P."/>
        </authorList>
    </citation>
    <scope>NUCLEOTIDE SEQUENCE [LARGE SCALE GENOMIC DNA]</scope>
    <source>
        <strain evidence="1">JLS</strain>
    </source>
</reference>
<name>A0A5Q5CBR4_MYCSJ</name>